<keyword evidence="1" id="KW-0812">Transmembrane</keyword>
<feature type="transmembrane region" description="Helical" evidence="1">
    <location>
        <begin position="47"/>
        <end position="74"/>
    </location>
</feature>
<dbReference type="Proteomes" id="UP000051999">
    <property type="component" value="Unassembled WGS sequence"/>
</dbReference>
<dbReference type="eggNOG" id="ENOG5033AKD">
    <property type="taxonomic scope" value="Bacteria"/>
</dbReference>
<dbReference type="Pfam" id="PF12730">
    <property type="entry name" value="ABC2_membrane_4"/>
    <property type="match status" value="1"/>
</dbReference>
<feature type="transmembrane region" description="Helical" evidence="1">
    <location>
        <begin position="143"/>
        <end position="164"/>
    </location>
</feature>
<dbReference type="AlphaFoldDB" id="A0A0R1RD41"/>
<feature type="transmembrane region" description="Helical" evidence="1">
    <location>
        <begin position="101"/>
        <end position="123"/>
    </location>
</feature>
<sequence length="242" mass="26213">MRTKGIYLTLLAIILMGISSAVSKNVGGVDVNMNLIDTLRTGKWTLIHAMMAASLSVSVVLFLLIVVFVVTVGYEFSQKTYKNTLTSGVSRLTFVVEKFGIMLLTIFIMMLSYFVTVLIAGSIKGYPAGGSAGKVLQTLFTNTVSDAVAVAVVFAVATFVLALFKSIILASVMVPAWPIAISILAAETGWHWLKYVNFFVTVNDFAGGFLKWSQMAPYISVGIGIIIVAWLLTIVTLNHQEL</sequence>
<accession>A0A0R1RD41</accession>
<keyword evidence="1" id="KW-1133">Transmembrane helix</keyword>
<evidence type="ECO:0000313" key="3">
    <source>
        <dbReference type="Proteomes" id="UP000051999"/>
    </source>
</evidence>
<keyword evidence="1" id="KW-0472">Membrane</keyword>
<organism evidence="2 3">
    <name type="scientific">Furfurilactobacillus rossiae DSM 15814</name>
    <dbReference type="NCBI Taxonomy" id="1114972"/>
    <lineage>
        <taxon>Bacteria</taxon>
        <taxon>Bacillati</taxon>
        <taxon>Bacillota</taxon>
        <taxon>Bacilli</taxon>
        <taxon>Lactobacillales</taxon>
        <taxon>Lactobacillaceae</taxon>
        <taxon>Furfurilactobacillus</taxon>
    </lineage>
</organism>
<dbReference type="EMBL" id="AZFF01000008">
    <property type="protein sequence ID" value="KRL54561.1"/>
    <property type="molecule type" value="Genomic_DNA"/>
</dbReference>
<comment type="caution">
    <text evidence="2">The sequence shown here is derived from an EMBL/GenBank/DDBJ whole genome shotgun (WGS) entry which is preliminary data.</text>
</comment>
<protein>
    <submittedName>
        <fullName evidence="2">Uncharacterized protein</fullName>
    </submittedName>
</protein>
<dbReference type="PATRIC" id="fig|1114972.6.peg.2696"/>
<feature type="transmembrane region" description="Helical" evidence="1">
    <location>
        <begin position="215"/>
        <end position="237"/>
    </location>
</feature>
<feature type="transmembrane region" description="Helical" evidence="1">
    <location>
        <begin position="176"/>
        <end position="195"/>
    </location>
</feature>
<name>A0A0R1RD41_9LACO</name>
<keyword evidence="3" id="KW-1185">Reference proteome</keyword>
<reference evidence="2 3" key="1">
    <citation type="journal article" date="2015" name="Genome Announc.">
        <title>Expanding the biotechnology potential of lactobacilli through comparative genomics of 213 strains and associated genera.</title>
        <authorList>
            <person name="Sun Z."/>
            <person name="Harris H.M."/>
            <person name="McCann A."/>
            <person name="Guo C."/>
            <person name="Argimon S."/>
            <person name="Zhang W."/>
            <person name="Yang X."/>
            <person name="Jeffery I.B."/>
            <person name="Cooney J.C."/>
            <person name="Kagawa T.F."/>
            <person name="Liu W."/>
            <person name="Song Y."/>
            <person name="Salvetti E."/>
            <person name="Wrobel A."/>
            <person name="Rasinkangas P."/>
            <person name="Parkhill J."/>
            <person name="Rea M.C."/>
            <person name="O'Sullivan O."/>
            <person name="Ritari J."/>
            <person name="Douillard F.P."/>
            <person name="Paul Ross R."/>
            <person name="Yang R."/>
            <person name="Briner A.E."/>
            <person name="Felis G.E."/>
            <person name="de Vos W.M."/>
            <person name="Barrangou R."/>
            <person name="Klaenhammer T.R."/>
            <person name="Caufield P.W."/>
            <person name="Cui Y."/>
            <person name="Zhang H."/>
            <person name="O'Toole P.W."/>
        </authorList>
    </citation>
    <scope>NUCLEOTIDE SEQUENCE [LARGE SCALE GENOMIC DNA]</scope>
    <source>
        <strain evidence="2 3">DSM 15814</strain>
    </source>
</reference>
<evidence type="ECO:0000313" key="2">
    <source>
        <dbReference type="EMBL" id="KRL54561.1"/>
    </source>
</evidence>
<proteinExistence type="predicted"/>
<dbReference type="STRING" id="1114972.FD35_GL002630"/>
<evidence type="ECO:0000256" key="1">
    <source>
        <dbReference type="SAM" id="Phobius"/>
    </source>
</evidence>
<gene>
    <name evidence="2" type="ORF">FD35_GL002630</name>
</gene>